<keyword evidence="1" id="KW-0004">4Fe-4S</keyword>
<dbReference type="InterPro" id="IPR036136">
    <property type="entry name" value="Nit/Sulf_reduc_fer-like_dom_sf"/>
</dbReference>
<dbReference type="InterPro" id="IPR005117">
    <property type="entry name" value="NiRdtase/SiRdtase_haem-b_fer"/>
</dbReference>
<dbReference type="Gene3D" id="3.90.480.10">
    <property type="entry name" value="Sulfite Reductase Hemoprotein,Domain 2"/>
    <property type="match status" value="1"/>
</dbReference>
<feature type="domain" description="Nitrite/Sulfite reductase ferredoxin-like" evidence="7">
    <location>
        <begin position="3"/>
        <end position="65"/>
    </location>
</feature>
<comment type="caution">
    <text evidence="8">The sequence shown here is derived from an EMBL/GenBank/DDBJ whole genome shotgun (WGS) entry which is preliminary data.</text>
</comment>
<dbReference type="Pfam" id="PF03460">
    <property type="entry name" value="NIR_SIR_ferr"/>
    <property type="match status" value="1"/>
</dbReference>
<evidence type="ECO:0000256" key="1">
    <source>
        <dbReference type="ARBA" id="ARBA00022485"/>
    </source>
</evidence>
<sequence length="358" mass="38116">MMSGDGLVVRVRPKLARLNRNQALGLCAFAQRFGTGFIDLTNRANLQIRGVASAQHDALLQGLAALDLLDVDPALESRRNILVSPFWLPGDLTERLSRAVLDAVPDLPELPAKVGVAVDTDQAPLLSAGSADFRFERSASGLILRADGARAGRVVSEAAALQALAEMIDWFNARRTGDMRRMASVVAHHALPADWLQEPPRAAAARPTPGALALGMLAGAAFGQIDAAQMQDVIRRGDVRGLRVTPWRLFVLEGAQDAAPYITDESDPLLRAHACAGAPFCPQSSVETRALATRLAGRVPGVLHVSGCAKGCAHPKSADTTLVGRDGAFDLVENGTPWDEPHRYGLTPDDLNNLSEQA</sequence>
<dbReference type="GO" id="GO:0016491">
    <property type="term" value="F:oxidoreductase activity"/>
    <property type="evidence" value="ECO:0007669"/>
    <property type="project" value="UniProtKB-KW"/>
</dbReference>
<keyword evidence="3" id="KW-0479">Metal-binding</keyword>
<dbReference type="OrthoDB" id="7459360at2"/>
<evidence type="ECO:0000313" key="9">
    <source>
        <dbReference type="Proteomes" id="UP000306602"/>
    </source>
</evidence>
<dbReference type="GO" id="GO:0051539">
    <property type="term" value="F:4 iron, 4 sulfur cluster binding"/>
    <property type="evidence" value="ECO:0007669"/>
    <property type="project" value="UniProtKB-KW"/>
</dbReference>
<evidence type="ECO:0000256" key="5">
    <source>
        <dbReference type="ARBA" id="ARBA00023004"/>
    </source>
</evidence>
<gene>
    <name evidence="8" type="ORF">E4Z66_01015</name>
</gene>
<evidence type="ECO:0000259" key="7">
    <source>
        <dbReference type="Pfam" id="PF03460"/>
    </source>
</evidence>
<evidence type="ECO:0000256" key="3">
    <source>
        <dbReference type="ARBA" id="ARBA00022723"/>
    </source>
</evidence>
<dbReference type="InterPro" id="IPR045854">
    <property type="entry name" value="NO2/SO3_Rdtase_4Fe4S_sf"/>
</dbReference>
<keyword evidence="6" id="KW-0411">Iron-sulfur</keyword>
<dbReference type="SUPFAM" id="SSF55124">
    <property type="entry name" value="Nitrite/Sulfite reductase N-terminal domain-like"/>
    <property type="match status" value="1"/>
</dbReference>
<organism evidence="8 9">
    <name type="scientific">Aliishimia ponticola</name>
    <dbReference type="NCBI Taxonomy" id="2499833"/>
    <lineage>
        <taxon>Bacteria</taxon>
        <taxon>Pseudomonadati</taxon>
        <taxon>Pseudomonadota</taxon>
        <taxon>Alphaproteobacteria</taxon>
        <taxon>Rhodobacterales</taxon>
        <taxon>Paracoccaceae</taxon>
        <taxon>Aliishimia</taxon>
    </lineage>
</organism>
<evidence type="ECO:0000313" key="8">
    <source>
        <dbReference type="EMBL" id="THH39171.1"/>
    </source>
</evidence>
<dbReference type="SUPFAM" id="SSF56014">
    <property type="entry name" value="Nitrite and sulphite reductase 4Fe-4S domain-like"/>
    <property type="match status" value="1"/>
</dbReference>
<keyword evidence="9" id="KW-1185">Reference proteome</keyword>
<dbReference type="InterPro" id="IPR051329">
    <property type="entry name" value="NIR_SIR_4Fe-4S"/>
</dbReference>
<dbReference type="AlphaFoldDB" id="A0A4S4NLG7"/>
<name>A0A4S4NLG7_9RHOB</name>
<evidence type="ECO:0000256" key="6">
    <source>
        <dbReference type="ARBA" id="ARBA00023014"/>
    </source>
</evidence>
<dbReference type="EMBL" id="SRKY01000001">
    <property type="protein sequence ID" value="THH39171.1"/>
    <property type="molecule type" value="Genomic_DNA"/>
</dbReference>
<dbReference type="Gene3D" id="3.30.413.10">
    <property type="entry name" value="Sulfite Reductase Hemoprotein, domain 1"/>
    <property type="match status" value="2"/>
</dbReference>
<dbReference type="PANTHER" id="PTHR32439:SF9">
    <property type="entry name" value="BLR3264 PROTEIN"/>
    <property type="match status" value="1"/>
</dbReference>
<proteinExistence type="predicted"/>
<evidence type="ECO:0000256" key="2">
    <source>
        <dbReference type="ARBA" id="ARBA00022617"/>
    </source>
</evidence>
<keyword evidence="4" id="KW-0560">Oxidoreductase</keyword>
<dbReference type="GO" id="GO:0046872">
    <property type="term" value="F:metal ion binding"/>
    <property type="evidence" value="ECO:0007669"/>
    <property type="project" value="UniProtKB-KW"/>
</dbReference>
<dbReference type="PANTHER" id="PTHR32439">
    <property type="entry name" value="FERREDOXIN--NITRITE REDUCTASE, CHLOROPLASTIC"/>
    <property type="match status" value="1"/>
</dbReference>
<protein>
    <submittedName>
        <fullName evidence="8">Cobalamin biosynthesis protein CobG</fullName>
    </submittedName>
</protein>
<keyword evidence="5" id="KW-0408">Iron</keyword>
<dbReference type="Proteomes" id="UP000306602">
    <property type="component" value="Unassembled WGS sequence"/>
</dbReference>
<keyword evidence="2" id="KW-0349">Heme</keyword>
<accession>A0A4S4NLG7</accession>
<evidence type="ECO:0000256" key="4">
    <source>
        <dbReference type="ARBA" id="ARBA00023002"/>
    </source>
</evidence>
<reference evidence="8 9" key="1">
    <citation type="submission" date="2019-04" db="EMBL/GenBank/DDBJ databases">
        <title>Shimia ponticola sp. nov., isolated from seawater.</title>
        <authorList>
            <person name="Kim Y.-O."/>
            <person name="Yoon J.-H."/>
        </authorList>
    </citation>
    <scope>NUCLEOTIDE SEQUENCE [LARGE SCALE GENOMIC DNA]</scope>
    <source>
        <strain evidence="8 9">MYP11</strain>
    </source>
</reference>